<dbReference type="STRING" id="36849.OXPF_27970"/>
<dbReference type="SUPFAM" id="SSF53300">
    <property type="entry name" value="vWA-like"/>
    <property type="match status" value="1"/>
</dbReference>
<sequence length="279" mass="31822">MEKFLRDLERASLNIRGRISGYLTGNYKSSRLGDSYDFYGIRPYYTGDDIKNIDWKAFGRTGKIYTKLFTEQKQINAAVLLDNSRSMALGQPSKWETAKLFSIGIGYIILKELNRLNVYSFNDSIELNLHNLNGKKLIYYISNELDKIKPGGGTDFKGAASIDANSRGIIFIITDLLGDNINNFLDNISQRYEKKVLIHIIAREELYPEFKGRMKLIDMETGEYVMRDIGESELAIYRNTLNSFVEGCKEQCEKRGIKYIPARGNASLTDTILKAVEVE</sequence>
<gene>
    <name evidence="2" type="ORF">OXPF_27970</name>
</gene>
<name>A0A0P8YUI6_9CLOT</name>
<dbReference type="Proteomes" id="UP000050326">
    <property type="component" value="Unassembled WGS sequence"/>
</dbReference>
<dbReference type="AlphaFoldDB" id="A0A0P8YUI6"/>
<dbReference type="PANTHER" id="PTHR33608">
    <property type="entry name" value="BLL2464 PROTEIN"/>
    <property type="match status" value="1"/>
</dbReference>
<evidence type="ECO:0000313" key="2">
    <source>
        <dbReference type="EMBL" id="KPU43356.1"/>
    </source>
</evidence>
<dbReference type="InterPro" id="IPR036465">
    <property type="entry name" value="vWFA_dom_sf"/>
</dbReference>
<comment type="caution">
    <text evidence="2">The sequence shown here is derived from an EMBL/GenBank/DDBJ whole genome shotgun (WGS) entry which is preliminary data.</text>
</comment>
<keyword evidence="3" id="KW-1185">Reference proteome</keyword>
<accession>A0A0P8YUI6</accession>
<dbReference type="Pfam" id="PF01882">
    <property type="entry name" value="DUF58"/>
    <property type="match status" value="1"/>
</dbReference>
<organism evidence="2 3">
    <name type="scientific">Oxobacter pfennigii</name>
    <dbReference type="NCBI Taxonomy" id="36849"/>
    <lineage>
        <taxon>Bacteria</taxon>
        <taxon>Bacillati</taxon>
        <taxon>Bacillota</taxon>
        <taxon>Clostridia</taxon>
        <taxon>Eubacteriales</taxon>
        <taxon>Clostridiaceae</taxon>
        <taxon>Oxobacter</taxon>
    </lineage>
</organism>
<feature type="domain" description="DUF58" evidence="1">
    <location>
        <begin position="41"/>
        <end position="231"/>
    </location>
</feature>
<dbReference type="Gene3D" id="3.40.50.410">
    <property type="entry name" value="von Willebrand factor, type A domain"/>
    <property type="match status" value="1"/>
</dbReference>
<protein>
    <recommendedName>
        <fullName evidence="1">DUF58 domain-containing protein</fullName>
    </recommendedName>
</protein>
<dbReference type="PANTHER" id="PTHR33608:SF7">
    <property type="entry name" value="DUF58 DOMAIN-CONTAINING PROTEIN"/>
    <property type="match status" value="1"/>
</dbReference>
<reference evidence="2 3" key="1">
    <citation type="submission" date="2015-09" db="EMBL/GenBank/DDBJ databases">
        <title>Genome sequence of Oxobacter pfennigii DSM 3222.</title>
        <authorList>
            <person name="Poehlein A."/>
            <person name="Bengelsdorf F.R."/>
            <person name="Schiel-Bengelsdorf B."/>
            <person name="Duerre P."/>
            <person name="Daniel R."/>
        </authorList>
    </citation>
    <scope>NUCLEOTIDE SEQUENCE [LARGE SCALE GENOMIC DNA]</scope>
    <source>
        <strain evidence="2 3">DSM 3222</strain>
    </source>
</reference>
<dbReference type="InterPro" id="IPR002881">
    <property type="entry name" value="DUF58"/>
</dbReference>
<evidence type="ECO:0000313" key="3">
    <source>
        <dbReference type="Proteomes" id="UP000050326"/>
    </source>
</evidence>
<proteinExistence type="predicted"/>
<dbReference type="EMBL" id="LKET01000039">
    <property type="protein sequence ID" value="KPU43356.1"/>
    <property type="molecule type" value="Genomic_DNA"/>
</dbReference>
<dbReference type="OrthoDB" id="9776116at2"/>
<dbReference type="RefSeq" id="WP_054875806.1">
    <property type="nucleotide sequence ID" value="NZ_LKET01000039.1"/>
</dbReference>
<evidence type="ECO:0000259" key="1">
    <source>
        <dbReference type="Pfam" id="PF01882"/>
    </source>
</evidence>